<dbReference type="VEuPathDB" id="FungiDB:MELLADRAFT_74159"/>
<keyword evidence="1" id="KW-0472">Membrane</keyword>
<dbReference type="HOGENOM" id="CLU_086074_0_0_1"/>
<dbReference type="Proteomes" id="UP000001072">
    <property type="component" value="Unassembled WGS sequence"/>
</dbReference>
<sequence length="262" mass="29589">MQLIAYSCALFSAMTTLILSIYSLRAPNWIRFDTPESSPFQYSSTYGLRQKCDRSNLHPEFQCRAFPDRQRDCTSSKDLVRMESTWWKEMGQNLNRSQSSNSGHHVPKMVPVGSGLVDNGFETTTSSNLPSIQKDSDRDENFGFCEKWNTAAYTAEFSIVIGVISMFCIFIVILGNDHRKQHGWKVCGGLIAVHGLLQTITWVLILNVFNTDNRFYYGSKLSTSSYIAISASVIDILAFTGLFAVGFTFNEDPREDYEAIDD</sequence>
<keyword evidence="1" id="KW-1133">Transmembrane helix</keyword>
<evidence type="ECO:0000313" key="3">
    <source>
        <dbReference type="Proteomes" id="UP000001072"/>
    </source>
</evidence>
<feature type="transmembrane region" description="Helical" evidence="1">
    <location>
        <begin position="186"/>
        <end position="206"/>
    </location>
</feature>
<protein>
    <submittedName>
        <fullName evidence="2">Uncharacterized protein</fullName>
    </submittedName>
</protein>
<keyword evidence="1" id="KW-0812">Transmembrane</keyword>
<gene>
    <name evidence="2" type="ORF">MELLADRAFT_74159</name>
</gene>
<keyword evidence="3" id="KW-1185">Reference proteome</keyword>
<organism evidence="3">
    <name type="scientific">Melampsora larici-populina (strain 98AG31 / pathotype 3-4-7)</name>
    <name type="common">Poplar leaf rust fungus</name>
    <dbReference type="NCBI Taxonomy" id="747676"/>
    <lineage>
        <taxon>Eukaryota</taxon>
        <taxon>Fungi</taxon>
        <taxon>Dikarya</taxon>
        <taxon>Basidiomycota</taxon>
        <taxon>Pucciniomycotina</taxon>
        <taxon>Pucciniomycetes</taxon>
        <taxon>Pucciniales</taxon>
        <taxon>Melampsoraceae</taxon>
        <taxon>Melampsora</taxon>
    </lineage>
</organism>
<dbReference type="RefSeq" id="XP_007405908.1">
    <property type="nucleotide sequence ID" value="XM_007405846.1"/>
</dbReference>
<evidence type="ECO:0000256" key="1">
    <source>
        <dbReference type="SAM" id="Phobius"/>
    </source>
</evidence>
<dbReference type="InParanoid" id="F4RA94"/>
<evidence type="ECO:0000313" key="2">
    <source>
        <dbReference type="EMBL" id="EGG10438.1"/>
    </source>
</evidence>
<accession>F4RA94</accession>
<dbReference type="OrthoDB" id="61370at2759"/>
<name>F4RA94_MELLP</name>
<feature type="transmembrane region" description="Helical" evidence="1">
    <location>
        <begin position="151"/>
        <end position="174"/>
    </location>
</feature>
<dbReference type="EMBL" id="GL883094">
    <property type="protein sequence ID" value="EGG10438.1"/>
    <property type="molecule type" value="Genomic_DNA"/>
</dbReference>
<proteinExistence type="predicted"/>
<dbReference type="KEGG" id="mlr:MELLADRAFT_74159"/>
<dbReference type="eggNOG" id="ENOG502S2KS">
    <property type="taxonomic scope" value="Eukaryota"/>
</dbReference>
<reference evidence="3" key="1">
    <citation type="journal article" date="2011" name="Proc. Natl. Acad. Sci. U.S.A.">
        <title>Obligate biotrophy features unraveled by the genomic analysis of rust fungi.</title>
        <authorList>
            <person name="Duplessis S."/>
            <person name="Cuomo C.A."/>
            <person name="Lin Y.-C."/>
            <person name="Aerts A."/>
            <person name="Tisserant E."/>
            <person name="Veneault-Fourrey C."/>
            <person name="Joly D.L."/>
            <person name="Hacquard S."/>
            <person name="Amselem J."/>
            <person name="Cantarel B.L."/>
            <person name="Chiu R."/>
            <person name="Coutinho P.M."/>
            <person name="Feau N."/>
            <person name="Field M."/>
            <person name="Frey P."/>
            <person name="Gelhaye E."/>
            <person name="Goldberg J."/>
            <person name="Grabherr M.G."/>
            <person name="Kodira C.D."/>
            <person name="Kohler A."/>
            <person name="Kuees U."/>
            <person name="Lindquist E.A."/>
            <person name="Lucas S.M."/>
            <person name="Mago R."/>
            <person name="Mauceli E."/>
            <person name="Morin E."/>
            <person name="Murat C."/>
            <person name="Pangilinan J.L."/>
            <person name="Park R."/>
            <person name="Pearson M."/>
            <person name="Quesneville H."/>
            <person name="Rouhier N."/>
            <person name="Sakthikumar S."/>
            <person name="Salamov A.A."/>
            <person name="Schmutz J."/>
            <person name="Selles B."/>
            <person name="Shapiro H."/>
            <person name="Tanguay P."/>
            <person name="Tuskan G.A."/>
            <person name="Henrissat B."/>
            <person name="Van de Peer Y."/>
            <person name="Rouze P."/>
            <person name="Ellis J.G."/>
            <person name="Dodds P.N."/>
            <person name="Schein J.E."/>
            <person name="Zhong S."/>
            <person name="Hamelin R.C."/>
            <person name="Grigoriev I.V."/>
            <person name="Szabo L.J."/>
            <person name="Martin F."/>
        </authorList>
    </citation>
    <scope>NUCLEOTIDE SEQUENCE [LARGE SCALE GENOMIC DNA]</scope>
    <source>
        <strain evidence="3">98AG31 / pathotype 3-4-7</strain>
    </source>
</reference>
<dbReference type="AlphaFoldDB" id="F4RA94"/>
<dbReference type="GeneID" id="18932533"/>
<feature type="transmembrane region" description="Helical" evidence="1">
    <location>
        <begin position="226"/>
        <end position="249"/>
    </location>
</feature>